<reference evidence="2" key="1">
    <citation type="journal article" date="2019" name="Int. J. Syst. Evol. Microbiol.">
        <title>The Global Catalogue of Microorganisms (GCM) 10K type strain sequencing project: providing services to taxonomists for standard genome sequencing and annotation.</title>
        <authorList>
            <consortium name="The Broad Institute Genomics Platform"/>
            <consortium name="The Broad Institute Genome Sequencing Center for Infectious Disease"/>
            <person name="Wu L."/>
            <person name="Ma J."/>
        </authorList>
    </citation>
    <scope>NUCLEOTIDE SEQUENCE [LARGE SCALE GENOMIC DNA]</scope>
    <source>
        <strain evidence="2">CECT 8010</strain>
    </source>
</reference>
<comment type="caution">
    <text evidence="1">The sequence shown here is derived from an EMBL/GenBank/DDBJ whole genome shotgun (WGS) entry which is preliminary data.</text>
</comment>
<name>A0ABV8PRJ5_9BACT</name>
<dbReference type="EMBL" id="JBHSDC010000002">
    <property type="protein sequence ID" value="MFC4230687.1"/>
    <property type="molecule type" value="Genomic_DNA"/>
</dbReference>
<evidence type="ECO:0000313" key="2">
    <source>
        <dbReference type="Proteomes" id="UP001595906"/>
    </source>
</evidence>
<proteinExistence type="predicted"/>
<evidence type="ECO:0000313" key="1">
    <source>
        <dbReference type="EMBL" id="MFC4230687.1"/>
    </source>
</evidence>
<sequence length="172" mass="19627">MLLFYRLLLVSYKRPPKNFDAQANKQEEIKLSRDLQNEMFTFLLRKKDKYTVDFQDPDKTNTLLRKAGVFDKIDEIGIDSLAKILGVDAIIKSSYSYEKTSSEGAAIAKTLLFEGIGAKTGSGQLVMQIKNGVDGELLWRFSKDMNDGVFSSASELMERMMRKVSRNFPYEK</sequence>
<dbReference type="Proteomes" id="UP001595906">
    <property type="component" value="Unassembled WGS sequence"/>
</dbReference>
<organism evidence="1 2">
    <name type="scientific">Parasediminibacterium paludis</name>
    <dbReference type="NCBI Taxonomy" id="908966"/>
    <lineage>
        <taxon>Bacteria</taxon>
        <taxon>Pseudomonadati</taxon>
        <taxon>Bacteroidota</taxon>
        <taxon>Chitinophagia</taxon>
        <taxon>Chitinophagales</taxon>
        <taxon>Chitinophagaceae</taxon>
        <taxon>Parasediminibacterium</taxon>
    </lineage>
</organism>
<protein>
    <recommendedName>
        <fullName evidence="3">DUF4136 domain-containing protein</fullName>
    </recommendedName>
</protein>
<keyword evidence="2" id="KW-1185">Reference proteome</keyword>
<dbReference type="Gene3D" id="3.40.50.10610">
    <property type="entry name" value="ABC-type transport auxiliary lipoprotein component"/>
    <property type="match status" value="1"/>
</dbReference>
<dbReference type="RefSeq" id="WP_379012026.1">
    <property type="nucleotide sequence ID" value="NZ_JBHSDC010000002.1"/>
</dbReference>
<evidence type="ECO:0008006" key="3">
    <source>
        <dbReference type="Google" id="ProtNLM"/>
    </source>
</evidence>
<accession>A0ABV8PRJ5</accession>
<gene>
    <name evidence="1" type="ORF">ACFOW1_02215</name>
</gene>